<reference evidence="2 3" key="1">
    <citation type="submission" date="2024-04" db="EMBL/GenBank/DDBJ databases">
        <authorList>
            <person name="Waldvogel A.-M."/>
            <person name="Schoenle A."/>
        </authorList>
    </citation>
    <scope>NUCLEOTIDE SEQUENCE [LARGE SCALE GENOMIC DNA]</scope>
</reference>
<organism evidence="2 3">
    <name type="scientific">Knipowitschia caucasica</name>
    <name type="common">Caucasian dwarf goby</name>
    <name type="synonym">Pomatoschistus caucasicus</name>
    <dbReference type="NCBI Taxonomy" id="637954"/>
    <lineage>
        <taxon>Eukaryota</taxon>
        <taxon>Metazoa</taxon>
        <taxon>Chordata</taxon>
        <taxon>Craniata</taxon>
        <taxon>Vertebrata</taxon>
        <taxon>Euteleostomi</taxon>
        <taxon>Actinopterygii</taxon>
        <taxon>Neopterygii</taxon>
        <taxon>Teleostei</taxon>
        <taxon>Neoteleostei</taxon>
        <taxon>Acanthomorphata</taxon>
        <taxon>Gobiaria</taxon>
        <taxon>Gobiiformes</taxon>
        <taxon>Gobioidei</taxon>
        <taxon>Gobiidae</taxon>
        <taxon>Gobiinae</taxon>
        <taxon>Knipowitschia</taxon>
    </lineage>
</organism>
<dbReference type="InterPro" id="IPR027267">
    <property type="entry name" value="AH/BAR_dom_sf"/>
</dbReference>
<sequence length="165" mass="18675">MPAVHHKLLLEDALHDSPQTRSLLSVFEEDALNLTDYTNKLLQTMQRVFGAQSEMGLATEQLSQQLLDYEKKNFALGKGDEEVITTLQSFAKTVGELNSLHSELANQMADNMVFPLIQFREKDLTEISTLKEIYGIATDEHEASMVKYSRLPKKRENEKGQTSIS</sequence>
<dbReference type="PANTHER" id="PTHR46415">
    <property type="entry name" value="ADAPTOR PROTEIN, PHOSPHOTYROSINE INTERACTION, PH DOMAIN AND LEUCINE ZIPPER-CONTAINING 2"/>
    <property type="match status" value="1"/>
</dbReference>
<gene>
    <name evidence="2" type="ORF">KC01_LOCUS23316</name>
</gene>
<dbReference type="Proteomes" id="UP001497482">
    <property type="component" value="Chromosome 20"/>
</dbReference>
<dbReference type="SUPFAM" id="SSF103657">
    <property type="entry name" value="BAR/IMD domain-like"/>
    <property type="match status" value="1"/>
</dbReference>
<keyword evidence="3" id="KW-1185">Reference proteome</keyword>
<dbReference type="PANTHER" id="PTHR46415:SF1">
    <property type="entry name" value="DCC-INTERACTING PROTEIN 13-BETA"/>
    <property type="match status" value="1"/>
</dbReference>
<dbReference type="GO" id="GO:0023052">
    <property type="term" value="P:signaling"/>
    <property type="evidence" value="ECO:0007669"/>
    <property type="project" value="TreeGrafter"/>
</dbReference>
<evidence type="ECO:0000313" key="3">
    <source>
        <dbReference type="Proteomes" id="UP001497482"/>
    </source>
</evidence>
<dbReference type="InterPro" id="IPR047181">
    <property type="entry name" value="DP13A/B"/>
</dbReference>
<dbReference type="InterPro" id="IPR004148">
    <property type="entry name" value="BAR_dom"/>
</dbReference>
<dbReference type="Pfam" id="PF16746">
    <property type="entry name" value="BAR_3"/>
    <property type="match status" value="1"/>
</dbReference>
<name>A0AAV2L4U8_KNICA</name>
<feature type="domain" description="BAR" evidence="1">
    <location>
        <begin position="9"/>
        <end position="159"/>
    </location>
</feature>
<dbReference type="Gene3D" id="1.20.1270.60">
    <property type="entry name" value="Arfaptin homology (AH) domain/BAR domain"/>
    <property type="match status" value="1"/>
</dbReference>
<dbReference type="GO" id="GO:0010008">
    <property type="term" value="C:endosome membrane"/>
    <property type="evidence" value="ECO:0007669"/>
    <property type="project" value="TreeGrafter"/>
</dbReference>
<accession>A0AAV2L4U8</accession>
<evidence type="ECO:0000259" key="1">
    <source>
        <dbReference type="Pfam" id="PF16746"/>
    </source>
</evidence>
<evidence type="ECO:0000313" key="2">
    <source>
        <dbReference type="EMBL" id="CAL1594342.1"/>
    </source>
</evidence>
<dbReference type="AlphaFoldDB" id="A0AAV2L4U8"/>
<proteinExistence type="predicted"/>
<dbReference type="EMBL" id="OZ035842">
    <property type="protein sequence ID" value="CAL1594342.1"/>
    <property type="molecule type" value="Genomic_DNA"/>
</dbReference>
<protein>
    <recommendedName>
        <fullName evidence="1">BAR domain-containing protein</fullName>
    </recommendedName>
</protein>